<comment type="similarity">
    <text evidence="2">Belongs to the PpiC/parvulin rotamase family.</text>
</comment>
<feature type="domain" description="PpiC" evidence="7">
    <location>
        <begin position="291"/>
        <end position="374"/>
    </location>
</feature>
<dbReference type="SUPFAM" id="SSF54534">
    <property type="entry name" value="FKBP-like"/>
    <property type="match status" value="1"/>
</dbReference>
<dbReference type="EC" id="5.2.1.8" evidence="3"/>
<dbReference type="InterPro" id="IPR000297">
    <property type="entry name" value="PPIase_PpiC"/>
</dbReference>
<dbReference type="AlphaFoldDB" id="A0A845GE67"/>
<name>A0A845GE67_9BURK</name>
<keyword evidence="6" id="KW-0732">Signal</keyword>
<reference evidence="8 9" key="1">
    <citation type="submission" date="2020-01" db="EMBL/GenBank/DDBJ databases">
        <title>Novel species isolated from a subtropical stream in China.</title>
        <authorList>
            <person name="Lu H."/>
        </authorList>
    </citation>
    <scope>NUCLEOTIDE SEQUENCE [LARGE SCALE GENOMIC DNA]</scope>
    <source>
        <strain evidence="8 9">FT82W</strain>
    </source>
</reference>
<gene>
    <name evidence="8" type="ORF">GTP91_31715</name>
</gene>
<evidence type="ECO:0000256" key="2">
    <source>
        <dbReference type="ARBA" id="ARBA00007656"/>
    </source>
</evidence>
<comment type="caution">
    <text evidence="8">The sequence shown here is derived from an EMBL/GenBank/DDBJ whole genome shotgun (WGS) entry which is preliminary data.</text>
</comment>
<comment type="catalytic activity">
    <reaction evidence="1">
        <text>[protein]-peptidylproline (omega=180) = [protein]-peptidylproline (omega=0)</text>
        <dbReference type="Rhea" id="RHEA:16237"/>
        <dbReference type="Rhea" id="RHEA-COMP:10747"/>
        <dbReference type="Rhea" id="RHEA-COMP:10748"/>
        <dbReference type="ChEBI" id="CHEBI:83833"/>
        <dbReference type="ChEBI" id="CHEBI:83834"/>
        <dbReference type="EC" id="5.2.1.8"/>
    </reaction>
</comment>
<evidence type="ECO:0000259" key="7">
    <source>
        <dbReference type="PROSITE" id="PS50198"/>
    </source>
</evidence>
<protein>
    <recommendedName>
        <fullName evidence="3">peptidylprolyl isomerase</fullName>
        <ecNumber evidence="3">5.2.1.8</ecNumber>
    </recommendedName>
</protein>
<dbReference type="InterPro" id="IPR050245">
    <property type="entry name" value="PrsA_foldase"/>
</dbReference>
<dbReference type="PROSITE" id="PS50198">
    <property type="entry name" value="PPIC_PPIASE_2"/>
    <property type="match status" value="1"/>
</dbReference>
<evidence type="ECO:0000256" key="4">
    <source>
        <dbReference type="ARBA" id="ARBA00023110"/>
    </source>
</evidence>
<organism evidence="8 9">
    <name type="scientific">Duganella vulcania</name>
    <dbReference type="NCBI Taxonomy" id="2692166"/>
    <lineage>
        <taxon>Bacteria</taxon>
        <taxon>Pseudomonadati</taxon>
        <taxon>Pseudomonadota</taxon>
        <taxon>Betaproteobacteria</taxon>
        <taxon>Burkholderiales</taxon>
        <taxon>Oxalobacteraceae</taxon>
        <taxon>Telluria group</taxon>
        <taxon>Duganella</taxon>
    </lineage>
</organism>
<evidence type="ECO:0000256" key="3">
    <source>
        <dbReference type="ARBA" id="ARBA00013194"/>
    </source>
</evidence>
<keyword evidence="4 5" id="KW-0697">Rotamase</keyword>
<dbReference type="PANTHER" id="PTHR47245:SF2">
    <property type="entry name" value="PEPTIDYL-PROLYL CIS-TRANS ISOMERASE HP_0175-RELATED"/>
    <property type="match status" value="1"/>
</dbReference>
<keyword evidence="5" id="KW-0413">Isomerase</keyword>
<proteinExistence type="inferred from homology"/>
<evidence type="ECO:0000313" key="9">
    <source>
        <dbReference type="Proteomes" id="UP000470302"/>
    </source>
</evidence>
<feature type="signal peptide" evidence="6">
    <location>
        <begin position="1"/>
        <end position="16"/>
    </location>
</feature>
<dbReference type="Proteomes" id="UP000470302">
    <property type="component" value="Unassembled WGS sequence"/>
</dbReference>
<dbReference type="PANTHER" id="PTHR47245">
    <property type="entry name" value="PEPTIDYLPROLYL ISOMERASE"/>
    <property type="match status" value="1"/>
</dbReference>
<feature type="chain" id="PRO_5032666135" description="peptidylprolyl isomerase" evidence="6">
    <location>
        <begin position="17"/>
        <end position="446"/>
    </location>
</feature>
<evidence type="ECO:0000256" key="6">
    <source>
        <dbReference type="SAM" id="SignalP"/>
    </source>
</evidence>
<evidence type="ECO:0000256" key="5">
    <source>
        <dbReference type="PROSITE-ProRule" id="PRU00278"/>
    </source>
</evidence>
<dbReference type="InterPro" id="IPR046357">
    <property type="entry name" value="PPIase_dom_sf"/>
</dbReference>
<dbReference type="Gene3D" id="3.10.50.40">
    <property type="match status" value="1"/>
</dbReference>
<evidence type="ECO:0000256" key="1">
    <source>
        <dbReference type="ARBA" id="ARBA00000971"/>
    </source>
</evidence>
<dbReference type="Pfam" id="PF13145">
    <property type="entry name" value="Rotamase_2"/>
    <property type="match status" value="1"/>
</dbReference>
<accession>A0A845GE67</accession>
<dbReference type="EMBL" id="WWCW01000254">
    <property type="protein sequence ID" value="MYM91732.1"/>
    <property type="molecule type" value="Genomic_DNA"/>
</dbReference>
<sequence length="446" mass="48729">MCLALLAGALALPAAASVSYRLNDPALAARIDGAPVTAFAVDALWRLARVKEPQAARSAVLEEVVLNRLLSAAARERFDEAQLYAGQRVGFARDVALDDQLVATLRTLYDQDMQQALRQLPGGTLDGLIVDQAKPTPAALDAVFGKPEQLKLEFTLNAGQLTRARDIVLLRYTLPSGPGTVTLYDVYRRQNVQGRVALYNRQPDFLQQQAKQDLAARFALDWSRRRFGDTAIADLRRALAERSEVHALRQLHGIGDDIESTSPLLQRLASEATPAQIAAYYTRHRSEFTRIERVKARHIRLADEASAQTAYKALNNGAGFAATARRHSIAADAGAGGTLGWIRHEGKPDWLAQLALAQPEGPPSRPIRTPAGPHDAAAWEIIQVEQRVMGYQAPDSEAVRYAASNALARSTAQTQLAALRQQLLRAAQIDINRALLDQPLQTLDAK</sequence>
<dbReference type="GO" id="GO:0003755">
    <property type="term" value="F:peptidyl-prolyl cis-trans isomerase activity"/>
    <property type="evidence" value="ECO:0007669"/>
    <property type="project" value="UniProtKB-KW"/>
</dbReference>
<evidence type="ECO:0000313" key="8">
    <source>
        <dbReference type="EMBL" id="MYM91732.1"/>
    </source>
</evidence>